<dbReference type="AlphaFoldDB" id="A0A540WN05"/>
<name>A0A540WN05_9BACT</name>
<sequence length="60" mass="6271">MDLDLVAEGSGHVAAFVAGGIVKVSLDSSGSVDPWGSSPQARHRWGRRWTGQLALTAVIP</sequence>
<organism evidence="1 2">
    <name type="scientific">Myxococcus llanfairpwllgwyngyllgogerychwyrndrobwllllantysiliogogogochensis</name>
    <dbReference type="NCBI Taxonomy" id="2590453"/>
    <lineage>
        <taxon>Bacteria</taxon>
        <taxon>Pseudomonadati</taxon>
        <taxon>Myxococcota</taxon>
        <taxon>Myxococcia</taxon>
        <taxon>Myxococcales</taxon>
        <taxon>Cystobacterineae</taxon>
        <taxon>Myxococcaceae</taxon>
        <taxon>Myxococcus</taxon>
    </lineage>
</organism>
<dbReference type="Proteomes" id="UP000315369">
    <property type="component" value="Unassembled WGS sequence"/>
</dbReference>
<keyword evidence="2" id="KW-1185">Reference proteome</keyword>
<protein>
    <submittedName>
        <fullName evidence="1">Uncharacterized protein</fullName>
    </submittedName>
</protein>
<evidence type="ECO:0000313" key="1">
    <source>
        <dbReference type="EMBL" id="TQF10396.1"/>
    </source>
</evidence>
<comment type="caution">
    <text evidence="1">The sequence shown here is derived from an EMBL/GenBank/DDBJ whole genome shotgun (WGS) entry which is preliminary data.</text>
</comment>
<gene>
    <name evidence="1" type="ORF">FJV41_39715</name>
</gene>
<evidence type="ECO:0000313" key="2">
    <source>
        <dbReference type="Proteomes" id="UP000315369"/>
    </source>
</evidence>
<reference evidence="1 2" key="1">
    <citation type="submission" date="2019-06" db="EMBL/GenBank/DDBJ databases">
        <authorList>
            <person name="Livingstone P."/>
            <person name="Whitworth D."/>
        </authorList>
    </citation>
    <scope>NUCLEOTIDE SEQUENCE [LARGE SCALE GENOMIC DNA]</scope>
    <source>
        <strain evidence="1 2">AM401</strain>
    </source>
</reference>
<proteinExistence type="predicted"/>
<accession>A0A540WN05</accession>
<dbReference type="EMBL" id="VIFM01000258">
    <property type="protein sequence ID" value="TQF10396.1"/>
    <property type="molecule type" value="Genomic_DNA"/>
</dbReference>